<accession>A0AAU9EDB4</accession>
<evidence type="ECO:0000256" key="7">
    <source>
        <dbReference type="ARBA" id="ARBA00022989"/>
    </source>
</evidence>
<reference evidence="13" key="1">
    <citation type="journal article" date="2023" name="Arch. Microbiol.">
        <title>Desulfoferula mesophilus gen. nov. sp. nov., a mesophilic sulfate-reducing bacterium isolated from a brackish lake sediment.</title>
        <authorList>
            <person name="Watanabe T."/>
            <person name="Yabe T."/>
            <person name="Tsuji J.M."/>
            <person name="Fukui M."/>
        </authorList>
    </citation>
    <scope>NUCLEOTIDE SEQUENCE [LARGE SCALE GENOMIC DNA]</scope>
    <source>
        <strain evidence="13">12FAK</strain>
    </source>
</reference>
<feature type="compositionally biased region" description="Low complexity" evidence="11">
    <location>
        <begin position="87"/>
        <end position="97"/>
    </location>
</feature>
<dbReference type="Proteomes" id="UP001366166">
    <property type="component" value="Chromosome"/>
</dbReference>
<name>A0AAU9EDB4_9BACT</name>
<comment type="caution">
    <text evidence="10">Lacks conserved residue(s) required for the propagation of feature annotation.</text>
</comment>
<dbReference type="GO" id="GO:0009306">
    <property type="term" value="P:protein secretion"/>
    <property type="evidence" value="ECO:0007669"/>
    <property type="project" value="UniProtKB-UniRule"/>
</dbReference>
<dbReference type="RefSeq" id="WP_338599037.1">
    <property type="nucleotide sequence ID" value="NZ_AP028679.1"/>
</dbReference>
<dbReference type="PANTHER" id="PTHR34182">
    <property type="entry name" value="PROTEIN-EXPORT MEMBRANE PROTEIN SECG"/>
    <property type="match status" value="1"/>
</dbReference>
<keyword evidence="13" id="KW-1185">Reference proteome</keyword>
<keyword evidence="4 10" id="KW-1003">Cell membrane</keyword>
<dbReference type="PANTHER" id="PTHR34182:SF1">
    <property type="entry name" value="PROTEIN-EXPORT MEMBRANE PROTEIN SECG"/>
    <property type="match status" value="1"/>
</dbReference>
<dbReference type="AlphaFoldDB" id="A0AAU9EDB4"/>
<dbReference type="PRINTS" id="PR01651">
    <property type="entry name" value="SECGEXPORT"/>
</dbReference>
<dbReference type="KEGG" id="dmp:FAK_21640"/>
<evidence type="ECO:0000256" key="11">
    <source>
        <dbReference type="SAM" id="MobiDB-lite"/>
    </source>
</evidence>
<sequence length="118" mass="11319">MTTVTLIIHLLASITLVLVVLLQTGKGASVGAAFGGSSQTVFGSTGAATFLSKMTTVVAIVFMLTSLGLAVFGQSVGGPSSVMEGSTAAPAAKTAPAPAKPAAPAPANNAPAPAPAAK</sequence>
<evidence type="ECO:0000256" key="10">
    <source>
        <dbReference type="RuleBase" id="RU365087"/>
    </source>
</evidence>
<dbReference type="EMBL" id="AP028679">
    <property type="protein sequence ID" value="BEQ15098.1"/>
    <property type="molecule type" value="Genomic_DNA"/>
</dbReference>
<keyword evidence="6 10" id="KW-0653">Protein transport</keyword>
<keyword evidence="7 10" id="KW-1133">Transmembrane helix</keyword>
<evidence type="ECO:0000256" key="2">
    <source>
        <dbReference type="ARBA" id="ARBA00008445"/>
    </source>
</evidence>
<evidence type="ECO:0000256" key="9">
    <source>
        <dbReference type="ARBA" id="ARBA00023136"/>
    </source>
</evidence>
<evidence type="ECO:0000313" key="13">
    <source>
        <dbReference type="Proteomes" id="UP001366166"/>
    </source>
</evidence>
<evidence type="ECO:0000256" key="8">
    <source>
        <dbReference type="ARBA" id="ARBA00023010"/>
    </source>
</evidence>
<dbReference type="NCBIfam" id="TIGR00810">
    <property type="entry name" value="secG"/>
    <property type="match status" value="1"/>
</dbReference>
<dbReference type="GO" id="GO:0005886">
    <property type="term" value="C:plasma membrane"/>
    <property type="evidence" value="ECO:0007669"/>
    <property type="project" value="UniProtKB-SubCell"/>
</dbReference>
<comment type="similarity">
    <text evidence="2 10">Belongs to the SecG family.</text>
</comment>
<evidence type="ECO:0000313" key="12">
    <source>
        <dbReference type="EMBL" id="BEQ15098.1"/>
    </source>
</evidence>
<gene>
    <name evidence="12" type="ORF">FAK_21640</name>
</gene>
<organism evidence="12 13">
    <name type="scientific">Desulfoferula mesophila</name>
    <dbReference type="NCBI Taxonomy" id="3058419"/>
    <lineage>
        <taxon>Bacteria</taxon>
        <taxon>Pseudomonadati</taxon>
        <taxon>Thermodesulfobacteriota</taxon>
        <taxon>Desulfarculia</taxon>
        <taxon>Desulfarculales</taxon>
        <taxon>Desulfarculaceae</taxon>
        <taxon>Desulfoferula</taxon>
    </lineage>
</organism>
<keyword evidence="3 10" id="KW-0813">Transport</keyword>
<dbReference type="GO" id="GO:0043952">
    <property type="term" value="P:protein transport by the Sec complex"/>
    <property type="evidence" value="ECO:0007669"/>
    <property type="project" value="TreeGrafter"/>
</dbReference>
<protein>
    <recommendedName>
        <fullName evidence="10">Protein-export membrane protein SecG</fullName>
    </recommendedName>
</protein>
<comment type="function">
    <text evidence="10">Involved in protein export. Participates in an early event of protein translocation.</text>
</comment>
<keyword evidence="8 10" id="KW-0811">Translocation</keyword>
<dbReference type="GO" id="GO:0065002">
    <property type="term" value="P:intracellular protein transmembrane transport"/>
    <property type="evidence" value="ECO:0007669"/>
    <property type="project" value="TreeGrafter"/>
</dbReference>
<comment type="subcellular location">
    <subcellularLocation>
        <location evidence="1 10">Cell membrane</location>
        <topology evidence="1 10">Multi-pass membrane protein</topology>
    </subcellularLocation>
</comment>
<keyword evidence="9 10" id="KW-0472">Membrane</keyword>
<proteinExistence type="inferred from homology"/>
<evidence type="ECO:0000256" key="1">
    <source>
        <dbReference type="ARBA" id="ARBA00004651"/>
    </source>
</evidence>
<dbReference type="Pfam" id="PF03840">
    <property type="entry name" value="SecG"/>
    <property type="match status" value="1"/>
</dbReference>
<feature type="transmembrane region" description="Helical" evidence="10">
    <location>
        <begin position="51"/>
        <end position="73"/>
    </location>
</feature>
<evidence type="ECO:0000256" key="4">
    <source>
        <dbReference type="ARBA" id="ARBA00022475"/>
    </source>
</evidence>
<evidence type="ECO:0000256" key="6">
    <source>
        <dbReference type="ARBA" id="ARBA00022927"/>
    </source>
</evidence>
<dbReference type="GO" id="GO:0015450">
    <property type="term" value="F:protein-transporting ATPase activity"/>
    <property type="evidence" value="ECO:0007669"/>
    <property type="project" value="UniProtKB-UniRule"/>
</dbReference>
<feature type="compositionally biased region" description="Low complexity" evidence="11">
    <location>
        <begin position="105"/>
        <end position="118"/>
    </location>
</feature>
<evidence type="ECO:0000256" key="3">
    <source>
        <dbReference type="ARBA" id="ARBA00022448"/>
    </source>
</evidence>
<keyword evidence="5 10" id="KW-0812">Transmembrane</keyword>
<evidence type="ECO:0000256" key="5">
    <source>
        <dbReference type="ARBA" id="ARBA00022692"/>
    </source>
</evidence>
<dbReference type="InterPro" id="IPR004692">
    <property type="entry name" value="SecG"/>
</dbReference>
<feature type="region of interest" description="Disordered" evidence="11">
    <location>
        <begin position="79"/>
        <end position="118"/>
    </location>
</feature>